<proteinExistence type="predicted"/>
<evidence type="ECO:0000313" key="4">
    <source>
        <dbReference type="WBParaSite" id="maker-uti_cns_0011102-snap-gene-0.2-mRNA-1"/>
    </source>
</evidence>
<name>A0A1I8IBF2_9PLAT</name>
<evidence type="ECO:0000256" key="1">
    <source>
        <dbReference type="SAM" id="Coils"/>
    </source>
</evidence>
<dbReference type="AlphaFoldDB" id="A0A1I8IBF2"/>
<sequence>GLLADPDGSDSSVQSKTGLNRAELPVVLLVRDGADSNNEGADSALRRIVNEFRKRVSAYLDRRSQPSAQKRLSDATSNCTQHSGCLGMNLNEPRLSFEYRVSKKIAELTQVVHMLFKRQHERECELAAVRSAYESELELTRKDAAERLEAQELLARDREETAKRLDEDLAKRRREFDEQRTKLERKLADRDTQLARLRESRDQMKKMLEEAGREIDSMRSSVTLELSEKGERSRLVEEENAGLREKLAKLSYKLAERERVADELSKELDSAKKRAQKWNKECSELQAYAEEQAKAAEALRLKNKQIENELRTMKRDANRRLSEGLVQPLGGRGDRAAQSQTERQLEEECERLQRELTKYKLELANRDLNLNRVFNEQSPMIVDLKAGRIAAAGGQQPTLPTPMSTRDSAGRSFRSAGLGREKTFHYVVSQDYEEPPTQLAKAIKKAAAATGVKEERNPHFNNGGRLSADWRQGNPAGATAAAAAVLGGANAGLADVQLQQAPFRAAHVFEMQQQRLANFHTEDGGLAYLRLGVIAAAYQAWAQLGQGGLHGTGLALLHHSHLHLYGGQGQAGVGAGHQRSQDAKADIAGQVGGHVLGAILGRFGHQLVGVSVASRIFNRRFQQDQQHGLEVLIPAVYRVVTDHSDQPLHRAHSLLVPEASNARGHLRDSRLLLTRSTSSQRRLLLLLLPRRLQSRGRGAAIGQLGGPDRSWRRQSFNKWRLVFSRVSVFGCPSEGLQIERRHVDAVKQVVRTVAGIRGGVCSGGGGGGGGGGGCGSGPSDHSGGWSGDSAASRQRRGGVAAAELRGPDTCCCFWGVSADAGRSDLCSLSTSVARCCIVGCISLSTALKHPGFKSNRAANTACDSRRTSGDFGSLVSVVRRDRAMRASCPGWSDWLRQGTRAILPNAKSPLAQHPSHLEPGLLTGQSLRSHPANKPHQQGVQPVVQLPVIAGDKVGQSLKKELHHPAVGFAKHFSEDVADPAQFQLIQRRAALPGQVAAEAGQAVAAAAPFGRLQLRKNLGQVLAASLG</sequence>
<evidence type="ECO:0000313" key="3">
    <source>
        <dbReference type="Proteomes" id="UP000095280"/>
    </source>
</evidence>
<dbReference type="Proteomes" id="UP000095280">
    <property type="component" value="Unplaced"/>
</dbReference>
<keyword evidence="1" id="KW-0175">Coiled coil</keyword>
<feature type="region of interest" description="Disordered" evidence="2">
    <location>
        <begin position="771"/>
        <end position="792"/>
    </location>
</feature>
<feature type="compositionally biased region" description="Polar residues" evidence="2">
    <location>
        <begin position="395"/>
        <end position="407"/>
    </location>
</feature>
<organism evidence="3 4">
    <name type="scientific">Macrostomum lignano</name>
    <dbReference type="NCBI Taxonomy" id="282301"/>
    <lineage>
        <taxon>Eukaryota</taxon>
        <taxon>Metazoa</taxon>
        <taxon>Spiralia</taxon>
        <taxon>Lophotrochozoa</taxon>
        <taxon>Platyhelminthes</taxon>
        <taxon>Rhabditophora</taxon>
        <taxon>Macrostomorpha</taxon>
        <taxon>Macrostomida</taxon>
        <taxon>Macrostomidae</taxon>
        <taxon>Macrostomum</taxon>
    </lineage>
</organism>
<feature type="coiled-coil region" evidence="1">
    <location>
        <begin position="162"/>
        <end position="221"/>
    </location>
</feature>
<dbReference type="WBParaSite" id="maker-uti_cns_0011102-snap-gene-0.2-mRNA-1">
    <property type="protein sequence ID" value="maker-uti_cns_0011102-snap-gene-0.2-mRNA-1"/>
    <property type="gene ID" value="maker-uti_cns_0011102-snap-gene-0.2"/>
</dbReference>
<feature type="region of interest" description="Disordered" evidence="2">
    <location>
        <begin position="393"/>
        <end position="413"/>
    </location>
</feature>
<feature type="coiled-coil region" evidence="1">
    <location>
        <begin position="247"/>
        <end position="369"/>
    </location>
</feature>
<keyword evidence="3" id="KW-1185">Reference proteome</keyword>
<evidence type="ECO:0000256" key="2">
    <source>
        <dbReference type="SAM" id="MobiDB-lite"/>
    </source>
</evidence>
<protein>
    <submittedName>
        <fullName evidence="4">Kinesin motor domain-containing protein</fullName>
    </submittedName>
</protein>
<accession>A0A1I8IBF2</accession>
<reference evidence="4" key="1">
    <citation type="submission" date="2016-11" db="UniProtKB">
        <authorList>
            <consortium name="WormBaseParasite"/>
        </authorList>
    </citation>
    <scope>IDENTIFICATION</scope>
</reference>